<sequence>MEQRYGTRANLSLGPLGTTDALLWKTLSRQVQACQKTAQDLDGLLKSVQQDKSNFAKQAIRQFSLNLKTKDFEAIRKGSDHPVSSRLGRESSTSLEEGADDDEADKELLQCADEVLASATSLYAESVAGGSAMGKPLSQDRHIDIASWIKESERRDPITAPPTAKSSALSILSNSGHETSATSRLSISGGGPSNDFEGDSEDEDALDFAMQALDVGRTAYDRGDHHEAEAMLQEALVFVKDLSSGQRMKCNLYDLQFKPAVCTFHTKDAATAEATLLAFMQQLPQSDDVNAGEQGQNLCQSGLLLAEVQVRLGKLELAHSSAYNVLRSSRRTFGK</sequence>
<name>A0AAV9J3A9_9PEZI</name>
<reference evidence="2 3" key="1">
    <citation type="submission" date="2021-11" db="EMBL/GenBank/DDBJ databases">
        <title>Black yeast isolated from Biological Soil Crust.</title>
        <authorList>
            <person name="Kurbessoian T."/>
        </authorList>
    </citation>
    <scope>NUCLEOTIDE SEQUENCE [LARGE SCALE GENOMIC DNA]</scope>
    <source>
        <strain evidence="2 3">CCFEE 5522</strain>
    </source>
</reference>
<feature type="region of interest" description="Disordered" evidence="1">
    <location>
        <begin position="76"/>
        <end position="102"/>
    </location>
</feature>
<proteinExistence type="predicted"/>
<feature type="region of interest" description="Disordered" evidence="1">
    <location>
        <begin position="180"/>
        <end position="201"/>
    </location>
</feature>
<accession>A0AAV9J3A9</accession>
<evidence type="ECO:0000313" key="3">
    <source>
        <dbReference type="Proteomes" id="UP001324427"/>
    </source>
</evidence>
<evidence type="ECO:0000313" key="2">
    <source>
        <dbReference type="EMBL" id="KAK4539364.1"/>
    </source>
</evidence>
<keyword evidence="3" id="KW-1185">Reference proteome</keyword>
<dbReference type="Proteomes" id="UP001324427">
    <property type="component" value="Unassembled WGS sequence"/>
</dbReference>
<gene>
    <name evidence="2" type="ORF">LTR36_010994</name>
</gene>
<organism evidence="2 3">
    <name type="scientific">Oleoguttula mirabilis</name>
    <dbReference type="NCBI Taxonomy" id="1507867"/>
    <lineage>
        <taxon>Eukaryota</taxon>
        <taxon>Fungi</taxon>
        <taxon>Dikarya</taxon>
        <taxon>Ascomycota</taxon>
        <taxon>Pezizomycotina</taxon>
        <taxon>Dothideomycetes</taxon>
        <taxon>Dothideomycetidae</taxon>
        <taxon>Mycosphaerellales</taxon>
        <taxon>Teratosphaeriaceae</taxon>
        <taxon>Oleoguttula</taxon>
    </lineage>
</organism>
<dbReference type="AlphaFoldDB" id="A0AAV9J3A9"/>
<evidence type="ECO:0000256" key="1">
    <source>
        <dbReference type="SAM" id="MobiDB-lite"/>
    </source>
</evidence>
<dbReference type="EMBL" id="JAVFHQ010000098">
    <property type="protein sequence ID" value="KAK4539364.1"/>
    <property type="molecule type" value="Genomic_DNA"/>
</dbReference>
<protein>
    <submittedName>
        <fullName evidence="2">Uncharacterized protein</fullName>
    </submittedName>
</protein>
<comment type="caution">
    <text evidence="2">The sequence shown here is derived from an EMBL/GenBank/DDBJ whole genome shotgun (WGS) entry which is preliminary data.</text>
</comment>